<feature type="compositionally biased region" description="Polar residues" evidence="1">
    <location>
        <begin position="402"/>
        <end position="411"/>
    </location>
</feature>
<sequence length="461" mass="46891">MLVAPGTAAFAAPLTVHAAVAERSSLELAPDGYISSVTIRMILDQEYLPWNSSGQYSVTMTVDAVELLEYSQGNTVQTKHTVSPTLPGLEYTFIVVNNGVREEHPVTLNADGTLVVDGLGEGVNIVGIEVSYANPNGLTARGTTSETVEVGTTPPPVAVDDESSALQGEPQSVDPLANDSAGSDDLQLEPDSLALLDANGEQTNTVTVPGEGVYTVEHRRIVFTPEPGFTGTATPVQYQVTDVLSRDWATASYTPTVIPVVPTAVADESTGSQAEPQSVDPLANDSAGAESAPLDPGSLTLLDADGAPTTTVTVPGEGVYTLEDGVIVFTPEPSFSGTATPVEYRVTDSLGNAVTSSYTPTVTVPAPVAAPEAPAPDAAGSTPGTAAPDAPGPGAADPAVTSVGSPASSQDAGAPPAALATTGGDSLSPLHGWIVALFGGGVAALIWGGRNRRAVRQTRDV</sequence>
<evidence type="ECO:0000313" key="4">
    <source>
        <dbReference type="EMBL" id="KTR85760.1"/>
    </source>
</evidence>
<feature type="compositionally biased region" description="Low complexity" evidence="1">
    <location>
        <begin position="142"/>
        <end position="152"/>
    </location>
</feature>
<dbReference type="InterPro" id="IPR026395">
    <property type="entry name" value="CshA_fibril"/>
</dbReference>
<evidence type="ECO:0000256" key="2">
    <source>
        <dbReference type="SAM" id="Phobius"/>
    </source>
</evidence>
<dbReference type="EMBL" id="LDRK01000041">
    <property type="protein sequence ID" value="KTR85760.1"/>
    <property type="molecule type" value="Genomic_DNA"/>
</dbReference>
<dbReference type="Pfam" id="PF19076">
    <property type="entry name" value="CshA_repeat"/>
    <property type="match status" value="2"/>
</dbReference>
<feature type="compositionally biased region" description="Low complexity" evidence="1">
    <location>
        <begin position="367"/>
        <end position="399"/>
    </location>
</feature>
<feature type="region of interest" description="Disordered" evidence="1">
    <location>
        <begin position="367"/>
        <end position="420"/>
    </location>
</feature>
<feature type="transmembrane region" description="Helical" evidence="2">
    <location>
        <begin position="430"/>
        <end position="449"/>
    </location>
</feature>
<dbReference type="AlphaFoldDB" id="A0A147EN51"/>
<feature type="domain" description="CshA" evidence="3">
    <location>
        <begin position="259"/>
        <end position="362"/>
    </location>
</feature>
<keyword evidence="2" id="KW-0472">Membrane</keyword>
<keyword evidence="2" id="KW-0812">Transmembrane</keyword>
<reference evidence="4 5" key="1">
    <citation type="journal article" date="2016" name="Front. Microbiol.">
        <title>Genomic Resource of Rice Seed Associated Bacteria.</title>
        <authorList>
            <person name="Midha S."/>
            <person name="Bansal K."/>
            <person name="Sharma S."/>
            <person name="Kumar N."/>
            <person name="Patil P.P."/>
            <person name="Chaudhry V."/>
            <person name="Patil P.B."/>
        </authorList>
    </citation>
    <scope>NUCLEOTIDE SEQUENCE [LARGE SCALE GENOMIC DNA]</scope>
    <source>
        <strain evidence="4 5">NS354</strain>
    </source>
</reference>
<protein>
    <recommendedName>
        <fullName evidence="3">CshA domain-containing protein</fullName>
    </recommendedName>
</protein>
<dbReference type="PATRIC" id="fig|1079994.3.peg.1739"/>
<feature type="region of interest" description="Disordered" evidence="1">
    <location>
        <begin position="267"/>
        <end position="310"/>
    </location>
</feature>
<dbReference type="Proteomes" id="UP000070810">
    <property type="component" value="Unassembled WGS sequence"/>
</dbReference>
<name>A0A147EN51_9MICO</name>
<gene>
    <name evidence="4" type="ORF">NS354_07815</name>
</gene>
<keyword evidence="5" id="KW-1185">Reference proteome</keyword>
<comment type="caution">
    <text evidence="4">The sequence shown here is derived from an EMBL/GenBank/DDBJ whole genome shotgun (WGS) entry which is preliminary data.</text>
</comment>
<accession>A0A147EN51</accession>
<feature type="domain" description="CshA" evidence="3">
    <location>
        <begin position="156"/>
        <end position="257"/>
    </location>
</feature>
<dbReference type="NCBIfam" id="TIGR04225">
    <property type="entry name" value="CshA_fibril_rpt"/>
    <property type="match status" value="2"/>
</dbReference>
<evidence type="ECO:0000313" key="5">
    <source>
        <dbReference type="Proteomes" id="UP000070810"/>
    </source>
</evidence>
<keyword evidence="2" id="KW-1133">Transmembrane helix</keyword>
<feature type="region of interest" description="Disordered" evidence="1">
    <location>
        <begin position="139"/>
        <end position="185"/>
    </location>
</feature>
<evidence type="ECO:0000256" key="1">
    <source>
        <dbReference type="SAM" id="MobiDB-lite"/>
    </source>
</evidence>
<organism evidence="4 5">
    <name type="scientific">Leucobacter chromiiresistens</name>
    <dbReference type="NCBI Taxonomy" id="1079994"/>
    <lineage>
        <taxon>Bacteria</taxon>
        <taxon>Bacillati</taxon>
        <taxon>Actinomycetota</taxon>
        <taxon>Actinomycetes</taxon>
        <taxon>Micrococcales</taxon>
        <taxon>Microbacteriaceae</taxon>
        <taxon>Leucobacter</taxon>
    </lineage>
</organism>
<proteinExistence type="predicted"/>
<evidence type="ECO:0000259" key="3">
    <source>
        <dbReference type="Pfam" id="PF19076"/>
    </source>
</evidence>